<evidence type="ECO:0008006" key="3">
    <source>
        <dbReference type="Google" id="ProtNLM"/>
    </source>
</evidence>
<dbReference type="Proteomes" id="UP000001396">
    <property type="component" value="Unassembled WGS sequence"/>
</dbReference>
<dbReference type="PANTHER" id="PTHR31252">
    <property type="entry name" value="DUF4419 DOMAIN-CONTAINING PROTEIN"/>
    <property type="match status" value="1"/>
</dbReference>
<comment type="caution">
    <text evidence="1">The sequence shown here is derived from an EMBL/GenBank/DDBJ whole genome shotgun (WGS) entry which is preliminary data.</text>
</comment>
<gene>
    <name evidence="1" type="ORF">PPL_10468</name>
</gene>
<accession>D3BR64</accession>
<dbReference type="InParanoid" id="D3BR64"/>
<dbReference type="OMA" id="RICHHIG"/>
<dbReference type="AlphaFoldDB" id="D3BR64"/>
<dbReference type="RefSeq" id="XP_020428030.1">
    <property type="nucleotide sequence ID" value="XM_020581243.1"/>
</dbReference>
<organism evidence="1 2">
    <name type="scientific">Heterostelium pallidum (strain ATCC 26659 / Pp 5 / PN500)</name>
    <name type="common">Cellular slime mold</name>
    <name type="synonym">Polysphondylium pallidum</name>
    <dbReference type="NCBI Taxonomy" id="670386"/>
    <lineage>
        <taxon>Eukaryota</taxon>
        <taxon>Amoebozoa</taxon>
        <taxon>Evosea</taxon>
        <taxon>Eumycetozoa</taxon>
        <taxon>Dictyostelia</taxon>
        <taxon>Acytosteliales</taxon>
        <taxon>Acytosteliaceae</taxon>
        <taxon>Heterostelium</taxon>
    </lineage>
</organism>
<dbReference type="FunCoup" id="D3BR64">
    <property type="interactions" value="5"/>
</dbReference>
<dbReference type="GeneID" id="31365937"/>
<dbReference type="STRING" id="670386.D3BR64"/>
<sequence>MSQYHYNISKDVKSTNIQITGSSNATPADTSSRYYSEFNHSTNLRQSADKYTQKNEYEEPKLDTSKPAMVPVGTSLNDLGNYYLGNNSFLQACYLAYSQHHNLVIRPDDIWIAIMTQFSFYLNANAEQLRSKIVSHDDKKELEVVANATLFSAPYDEMTLTMTELIAKNINDPTLKDWAMPSFTTTTYTDRIVGAVCLMATMKKYFNFKYSLRCDKVQRLNEFDLPEKLMSKWTTMLNPIIDQFIASVEGKADTEWWNRIANHVGGGSGPTWLSGWITVFSCFAEDGQWRGDDKEKQGFRTKGELVSEWPLIDTEEIAHGYVVLDVKIDDNGTMYDAQLFGGHYTVKLADQKSTIVPQLNWCMMVKESDLPALKKN</sequence>
<dbReference type="PANTHER" id="PTHR31252:SF11">
    <property type="entry name" value="DUF4419 DOMAIN-CONTAINING PROTEIN"/>
    <property type="match status" value="1"/>
</dbReference>
<dbReference type="Pfam" id="PF14388">
    <property type="entry name" value="DUF4419"/>
    <property type="match status" value="2"/>
</dbReference>
<keyword evidence="2" id="KW-1185">Reference proteome</keyword>
<dbReference type="InterPro" id="IPR025533">
    <property type="entry name" value="DUF4419"/>
</dbReference>
<evidence type="ECO:0000313" key="1">
    <source>
        <dbReference type="EMBL" id="EFA75896.1"/>
    </source>
</evidence>
<proteinExistence type="predicted"/>
<name>D3BR64_HETP5</name>
<evidence type="ECO:0000313" key="2">
    <source>
        <dbReference type="Proteomes" id="UP000001396"/>
    </source>
</evidence>
<protein>
    <recommendedName>
        <fullName evidence="3">DUF4419 domain-containing protein</fullName>
    </recommendedName>
</protein>
<reference evidence="1 2" key="1">
    <citation type="journal article" date="2011" name="Genome Res.">
        <title>Phylogeny-wide analysis of social amoeba genomes highlights ancient origins for complex intercellular communication.</title>
        <authorList>
            <person name="Heidel A.J."/>
            <person name="Lawal H.M."/>
            <person name="Felder M."/>
            <person name="Schilde C."/>
            <person name="Helps N.R."/>
            <person name="Tunggal B."/>
            <person name="Rivero F."/>
            <person name="John U."/>
            <person name="Schleicher M."/>
            <person name="Eichinger L."/>
            <person name="Platzer M."/>
            <person name="Noegel A.A."/>
            <person name="Schaap P."/>
            <person name="Gloeckner G."/>
        </authorList>
    </citation>
    <scope>NUCLEOTIDE SEQUENCE [LARGE SCALE GENOMIC DNA]</scope>
    <source>
        <strain evidence="2">ATCC 26659 / Pp 5 / PN500</strain>
    </source>
</reference>
<dbReference type="EMBL" id="ADBJ01000050">
    <property type="protein sequence ID" value="EFA75896.1"/>
    <property type="molecule type" value="Genomic_DNA"/>
</dbReference>